<dbReference type="CDD" id="cd20292">
    <property type="entry name" value="cupin_QdtA-like"/>
    <property type="match status" value="1"/>
</dbReference>
<dbReference type="Proteomes" id="UP000276407">
    <property type="component" value="Chromosome 1"/>
</dbReference>
<sequence length="139" mass="16159">MKDIAVKNSKYVYLKKIHDDRDGNLIIMEALRDIPFEIKRVYYINNLENSVSVRGLHAHREIEQVIFCINGSFTLKLDDGDSKQEIVMNQDNCGVLLGKMLWHSMENFSSGCVLLVAASDYYREDDYIRDYKDFINAVK</sequence>
<evidence type="ECO:0000313" key="3">
    <source>
        <dbReference type="Proteomes" id="UP000276407"/>
    </source>
</evidence>
<proteinExistence type="predicted"/>
<dbReference type="InterPro" id="IPR011051">
    <property type="entry name" value="RmlC_Cupin_sf"/>
</dbReference>
<dbReference type="InterPro" id="IPR014710">
    <property type="entry name" value="RmlC-like_jellyroll"/>
</dbReference>
<evidence type="ECO:0000313" key="2">
    <source>
        <dbReference type="EMBL" id="AYV57240.1"/>
    </source>
</evidence>
<reference evidence="2 3" key="1">
    <citation type="submission" date="2018-11" db="EMBL/GenBank/DDBJ databases">
        <title>Complete genome sequence of Leptospira kmetyi isolate LS 001/16 from soil sample associated with a leptospirosis patient in Kelantan.</title>
        <authorList>
            <person name="Muhammad Yusoff F."/>
            <person name="Muhammad Yusoff S."/>
            <person name="Ahmad M.N."/>
            <person name="Yusof N.Y."/>
            <person name="Aziah I."/>
        </authorList>
    </citation>
    <scope>NUCLEOTIDE SEQUENCE [LARGE SCALE GENOMIC DNA]</scope>
    <source>
        <strain evidence="2 3">LS 001/16</strain>
    </source>
</reference>
<gene>
    <name evidence="2" type="ORF">EFP84_18125</name>
</gene>
<dbReference type="RefSeq" id="WP_123180222.1">
    <property type="nucleotide sequence ID" value="NZ_CP033614.1"/>
</dbReference>
<dbReference type="SUPFAM" id="SSF51182">
    <property type="entry name" value="RmlC-like cupins"/>
    <property type="match status" value="1"/>
</dbReference>
<accession>A0AAD0UTB4</accession>
<dbReference type="Pfam" id="PF05523">
    <property type="entry name" value="FdtA"/>
    <property type="match status" value="1"/>
</dbReference>
<dbReference type="InterPro" id="IPR008894">
    <property type="entry name" value="QdtA_cupin_dom"/>
</dbReference>
<dbReference type="Gene3D" id="2.60.120.10">
    <property type="entry name" value="Jelly Rolls"/>
    <property type="match status" value="1"/>
</dbReference>
<feature type="domain" description="Sugar 3,4-ketoisomerase QdtA cupin" evidence="1">
    <location>
        <begin position="8"/>
        <end position="138"/>
    </location>
</feature>
<dbReference type="AlphaFoldDB" id="A0AAD0UTB4"/>
<name>A0AAD0UTB4_9LEPT</name>
<protein>
    <submittedName>
        <fullName evidence="2">WxcM-like domain-containing protein</fullName>
    </submittedName>
</protein>
<evidence type="ECO:0000259" key="1">
    <source>
        <dbReference type="Pfam" id="PF05523"/>
    </source>
</evidence>
<dbReference type="KEGG" id="lkm:EFP84_18125"/>
<dbReference type="EMBL" id="CP033614">
    <property type="protein sequence ID" value="AYV57240.1"/>
    <property type="molecule type" value="Genomic_DNA"/>
</dbReference>
<organism evidence="2 3">
    <name type="scientific">Leptospira kmetyi</name>
    <dbReference type="NCBI Taxonomy" id="408139"/>
    <lineage>
        <taxon>Bacteria</taxon>
        <taxon>Pseudomonadati</taxon>
        <taxon>Spirochaetota</taxon>
        <taxon>Spirochaetia</taxon>
        <taxon>Leptospirales</taxon>
        <taxon>Leptospiraceae</taxon>
        <taxon>Leptospira</taxon>
    </lineage>
</organism>